<feature type="region of interest" description="Disordered" evidence="1">
    <location>
        <begin position="169"/>
        <end position="191"/>
    </location>
</feature>
<accession>A0A1H1ZQR7</accession>
<protein>
    <recommendedName>
        <fullName evidence="4">Broad-specificity NMP kinase</fullName>
    </recommendedName>
</protein>
<evidence type="ECO:0000313" key="2">
    <source>
        <dbReference type="EMBL" id="SDT35990.1"/>
    </source>
</evidence>
<proteinExistence type="predicted"/>
<feature type="compositionally biased region" description="Basic residues" evidence="1">
    <location>
        <begin position="181"/>
        <end position="191"/>
    </location>
</feature>
<dbReference type="EMBL" id="LT629749">
    <property type="protein sequence ID" value="SDT35990.1"/>
    <property type="molecule type" value="Genomic_DNA"/>
</dbReference>
<feature type="region of interest" description="Disordered" evidence="1">
    <location>
        <begin position="37"/>
        <end position="58"/>
    </location>
</feature>
<evidence type="ECO:0000256" key="1">
    <source>
        <dbReference type="SAM" id="MobiDB-lite"/>
    </source>
</evidence>
<organism evidence="2 3">
    <name type="scientific">Friedmanniella luteola</name>
    <dbReference type="NCBI Taxonomy" id="546871"/>
    <lineage>
        <taxon>Bacteria</taxon>
        <taxon>Bacillati</taxon>
        <taxon>Actinomycetota</taxon>
        <taxon>Actinomycetes</taxon>
        <taxon>Propionibacteriales</taxon>
        <taxon>Nocardioidaceae</taxon>
        <taxon>Friedmanniella</taxon>
    </lineage>
</organism>
<name>A0A1H1ZQR7_9ACTN</name>
<reference evidence="2 3" key="1">
    <citation type="submission" date="2016-10" db="EMBL/GenBank/DDBJ databases">
        <authorList>
            <person name="de Groot N.N."/>
        </authorList>
    </citation>
    <scope>NUCLEOTIDE SEQUENCE [LARGE SCALE GENOMIC DNA]</scope>
    <source>
        <strain evidence="2 3">DSM 21741</strain>
    </source>
</reference>
<evidence type="ECO:0008006" key="4">
    <source>
        <dbReference type="Google" id="ProtNLM"/>
    </source>
</evidence>
<dbReference type="STRING" id="546871.SAMN04488543_3938"/>
<dbReference type="AlphaFoldDB" id="A0A1H1ZQR7"/>
<dbReference type="SUPFAM" id="SSF52540">
    <property type="entry name" value="P-loop containing nucleoside triphosphate hydrolases"/>
    <property type="match status" value="1"/>
</dbReference>
<evidence type="ECO:0000313" key="3">
    <source>
        <dbReference type="Proteomes" id="UP000199092"/>
    </source>
</evidence>
<dbReference type="Pfam" id="PF13238">
    <property type="entry name" value="AAA_18"/>
    <property type="match status" value="1"/>
</dbReference>
<dbReference type="Gene3D" id="3.40.50.300">
    <property type="entry name" value="P-loop containing nucleotide triphosphate hydrolases"/>
    <property type="match status" value="1"/>
</dbReference>
<gene>
    <name evidence="2" type="ORF">SAMN04488543_3938</name>
</gene>
<sequence>MPILPDMGTRNYLVEGLSGTGKTSVCDELQRRGHHAVHGDRELAYQGDPETGEPVEGGGHEHHLWDVGRVRALAADQTAAVTFFCGGSRNFATFLDLFDGVFVLEVDLATLNRRLDERPDDAWGGGRPTERARIVHWHQTGGDVPDGVVIDATAPVEQVVDEILRRCQAGAQPRSAGRSGQPRHRGTGAGR</sequence>
<keyword evidence="3" id="KW-1185">Reference proteome</keyword>
<dbReference type="Proteomes" id="UP000199092">
    <property type="component" value="Chromosome I"/>
</dbReference>
<dbReference type="InterPro" id="IPR027417">
    <property type="entry name" value="P-loop_NTPase"/>
</dbReference>